<gene>
    <name evidence="2" type="ORF">AAG570_009391</name>
</gene>
<dbReference type="AlphaFoldDB" id="A0ABD0YP72"/>
<feature type="signal peptide" evidence="1">
    <location>
        <begin position="1"/>
        <end position="19"/>
    </location>
</feature>
<dbReference type="PANTHER" id="PTHR21879">
    <property type="entry name" value="FI03362P-RELATED-RELATED"/>
    <property type="match status" value="1"/>
</dbReference>
<reference evidence="2 3" key="1">
    <citation type="submission" date="2024-07" db="EMBL/GenBank/DDBJ databases">
        <title>Chromosome-level genome assembly of the water stick insect Ranatra chinensis (Heteroptera: Nepidae).</title>
        <authorList>
            <person name="Liu X."/>
        </authorList>
    </citation>
    <scope>NUCLEOTIDE SEQUENCE [LARGE SCALE GENOMIC DNA]</scope>
    <source>
        <strain evidence="2">Cailab_2021Rc</strain>
        <tissue evidence="2">Muscle</tissue>
    </source>
</reference>
<sequence length="237" mass="25770">MAPAFIALVISLFLSTVAGVEEPSRGDPSLKLLSKLLDDCSSTDFTTCLQAKAVAFFDRAARSQNIPLWESVNLVKTSEEDESSRSSRAITEQEITEAKSQGKLADLLWDGVARFMNTHTLKIDLPKVTSEELSKSAEEGRGKMKKMMSMMMMAGFMKMATIVPTLLGFLFLLAGKAFIISKLALVLTLIIMVKKMLSAGGAASVGHYGLGHYGAAGAGWDRRSVESQRLAYRGQKH</sequence>
<dbReference type="Proteomes" id="UP001558652">
    <property type="component" value="Unassembled WGS sequence"/>
</dbReference>
<comment type="caution">
    <text evidence="2">The sequence shown here is derived from an EMBL/GenBank/DDBJ whole genome shotgun (WGS) entry which is preliminary data.</text>
</comment>
<proteinExistence type="predicted"/>
<dbReference type="EMBL" id="JBFDAA010000004">
    <property type="protein sequence ID" value="KAL1137695.1"/>
    <property type="molecule type" value="Genomic_DNA"/>
</dbReference>
<feature type="chain" id="PRO_5044828819" evidence="1">
    <location>
        <begin position="20"/>
        <end position="237"/>
    </location>
</feature>
<dbReference type="InterPro" id="IPR012464">
    <property type="entry name" value="DUF1676"/>
</dbReference>
<keyword evidence="1" id="KW-0732">Signal</keyword>
<keyword evidence="3" id="KW-1185">Reference proteome</keyword>
<dbReference type="Pfam" id="PF07898">
    <property type="entry name" value="DUF1676"/>
    <property type="match status" value="1"/>
</dbReference>
<organism evidence="2 3">
    <name type="scientific">Ranatra chinensis</name>
    <dbReference type="NCBI Taxonomy" id="642074"/>
    <lineage>
        <taxon>Eukaryota</taxon>
        <taxon>Metazoa</taxon>
        <taxon>Ecdysozoa</taxon>
        <taxon>Arthropoda</taxon>
        <taxon>Hexapoda</taxon>
        <taxon>Insecta</taxon>
        <taxon>Pterygota</taxon>
        <taxon>Neoptera</taxon>
        <taxon>Paraneoptera</taxon>
        <taxon>Hemiptera</taxon>
        <taxon>Heteroptera</taxon>
        <taxon>Panheteroptera</taxon>
        <taxon>Nepomorpha</taxon>
        <taxon>Nepidae</taxon>
        <taxon>Ranatrinae</taxon>
        <taxon>Ranatra</taxon>
    </lineage>
</organism>
<evidence type="ECO:0000313" key="3">
    <source>
        <dbReference type="Proteomes" id="UP001558652"/>
    </source>
</evidence>
<protein>
    <submittedName>
        <fullName evidence="2">Uncharacterized protein</fullName>
    </submittedName>
</protein>
<accession>A0ABD0YP72</accession>
<name>A0ABD0YP72_9HEMI</name>
<evidence type="ECO:0000313" key="2">
    <source>
        <dbReference type="EMBL" id="KAL1137695.1"/>
    </source>
</evidence>
<evidence type="ECO:0000256" key="1">
    <source>
        <dbReference type="SAM" id="SignalP"/>
    </source>
</evidence>